<organism evidence="1 2">
    <name type="scientific">Armillaria luteobubalina</name>
    <dbReference type="NCBI Taxonomy" id="153913"/>
    <lineage>
        <taxon>Eukaryota</taxon>
        <taxon>Fungi</taxon>
        <taxon>Dikarya</taxon>
        <taxon>Basidiomycota</taxon>
        <taxon>Agaricomycotina</taxon>
        <taxon>Agaricomycetes</taxon>
        <taxon>Agaricomycetidae</taxon>
        <taxon>Agaricales</taxon>
        <taxon>Marasmiineae</taxon>
        <taxon>Physalacriaceae</taxon>
        <taxon>Armillaria</taxon>
    </lineage>
</organism>
<keyword evidence="2" id="KW-1185">Reference proteome</keyword>
<evidence type="ECO:0000313" key="2">
    <source>
        <dbReference type="Proteomes" id="UP001175228"/>
    </source>
</evidence>
<reference evidence="1" key="1">
    <citation type="submission" date="2023-06" db="EMBL/GenBank/DDBJ databases">
        <authorList>
            <consortium name="Lawrence Berkeley National Laboratory"/>
            <person name="Ahrendt S."/>
            <person name="Sahu N."/>
            <person name="Indic B."/>
            <person name="Wong-Bajracharya J."/>
            <person name="Merenyi Z."/>
            <person name="Ke H.-M."/>
            <person name="Monk M."/>
            <person name="Kocsube S."/>
            <person name="Drula E."/>
            <person name="Lipzen A."/>
            <person name="Balint B."/>
            <person name="Henrissat B."/>
            <person name="Andreopoulos B."/>
            <person name="Martin F.M."/>
            <person name="Harder C.B."/>
            <person name="Rigling D."/>
            <person name="Ford K.L."/>
            <person name="Foster G.D."/>
            <person name="Pangilinan J."/>
            <person name="Papanicolaou A."/>
            <person name="Barry K."/>
            <person name="LaButti K."/>
            <person name="Viragh M."/>
            <person name="Koriabine M."/>
            <person name="Yan M."/>
            <person name="Riley R."/>
            <person name="Champramary S."/>
            <person name="Plett K.L."/>
            <person name="Tsai I.J."/>
            <person name="Slot J."/>
            <person name="Sipos G."/>
            <person name="Plett J."/>
            <person name="Nagy L.G."/>
            <person name="Grigoriev I.V."/>
        </authorList>
    </citation>
    <scope>NUCLEOTIDE SEQUENCE</scope>
    <source>
        <strain evidence="1">HWK02</strain>
    </source>
</reference>
<sequence length="533" mass="58986">MTDHRSNAATSADDAFLVALVGALQLNADQHGKFAQIMSHLSAGNTAGRAPVHLSPPAVPAAQVNTESVERFWGSPLVEPAPCISLRCSATPPDLSPWIPDPAAVPAPVFSVPLPLPPTPVPISTTSAPMGPSGEIPFRPLPTNAIVVPQDYNYHVPNPTQRGPYYLVTCGLDVGIYAGWEPTAALVIGVSHSIYCRVPSIQGGIPALNCHRTKQLMEGRETCKERPAPQLPSTKYLQEKYFRIKDLVYATGLVLMYFLKSNSILFVAGLHTVKTCPELLGRRIVPLHFSCVTGLYINQSFQPGYTTPNDNVPFPNAPLVSRSLPHTTNSTILHPLQSPWIQHRLKIQAGIDPYLLNPRTAMLQRTLCIHPVMPPLRKIKKLDLFAVNQRFVLRRNCGIYMALKVRAGSGSIEYDEWVREFMHGWHQKWLVYWEDTRVDQERIIMGLRWTFYHLHPNLHLHEMEVVGPISTDIVWSIPVSCRPPPKPKPIYVNIPCGILDGKQETSADVVGRVITRCIGKKQAAASNGIVSTM</sequence>
<dbReference type="AlphaFoldDB" id="A0AA39Q5P8"/>
<protein>
    <submittedName>
        <fullName evidence="1">Uncharacterized protein</fullName>
    </submittedName>
</protein>
<gene>
    <name evidence="1" type="ORF">EDD18DRAFT_1105614</name>
</gene>
<name>A0AA39Q5P8_9AGAR</name>
<evidence type="ECO:0000313" key="1">
    <source>
        <dbReference type="EMBL" id="KAK0496501.1"/>
    </source>
</evidence>
<dbReference type="EMBL" id="JAUEPU010000015">
    <property type="protein sequence ID" value="KAK0496501.1"/>
    <property type="molecule type" value="Genomic_DNA"/>
</dbReference>
<dbReference type="Proteomes" id="UP001175228">
    <property type="component" value="Unassembled WGS sequence"/>
</dbReference>
<accession>A0AA39Q5P8</accession>
<proteinExistence type="predicted"/>
<comment type="caution">
    <text evidence="1">The sequence shown here is derived from an EMBL/GenBank/DDBJ whole genome shotgun (WGS) entry which is preliminary data.</text>
</comment>